<dbReference type="InterPro" id="IPR006212">
    <property type="entry name" value="Furin_repeat"/>
</dbReference>
<evidence type="ECO:0000256" key="1">
    <source>
        <dbReference type="ARBA" id="ARBA00004240"/>
    </source>
</evidence>
<evidence type="ECO:0000259" key="12">
    <source>
        <dbReference type="PROSITE" id="PS50026"/>
    </source>
</evidence>
<keyword evidence="8 10" id="KW-1015">Disulfide bond</keyword>
<evidence type="ECO:0000256" key="5">
    <source>
        <dbReference type="ARBA" id="ARBA00022737"/>
    </source>
</evidence>
<evidence type="ECO:0000313" key="13">
    <source>
        <dbReference type="EMBL" id="PVD24862.1"/>
    </source>
</evidence>
<organism evidence="13 14">
    <name type="scientific">Pomacea canaliculata</name>
    <name type="common">Golden apple snail</name>
    <dbReference type="NCBI Taxonomy" id="400727"/>
    <lineage>
        <taxon>Eukaryota</taxon>
        <taxon>Metazoa</taxon>
        <taxon>Spiralia</taxon>
        <taxon>Lophotrochozoa</taxon>
        <taxon>Mollusca</taxon>
        <taxon>Gastropoda</taxon>
        <taxon>Caenogastropoda</taxon>
        <taxon>Architaenioglossa</taxon>
        <taxon>Ampullarioidea</taxon>
        <taxon>Ampullariidae</taxon>
        <taxon>Pomacea</taxon>
    </lineage>
</organism>
<dbReference type="InterPro" id="IPR002049">
    <property type="entry name" value="LE_dom"/>
</dbReference>
<evidence type="ECO:0000256" key="6">
    <source>
        <dbReference type="ARBA" id="ARBA00022824"/>
    </source>
</evidence>
<dbReference type="PROSITE" id="PS01186">
    <property type="entry name" value="EGF_2"/>
    <property type="match status" value="1"/>
</dbReference>
<evidence type="ECO:0000256" key="11">
    <source>
        <dbReference type="SAM" id="MobiDB-lite"/>
    </source>
</evidence>
<sequence length="389" mass="43218">MDVWVECTSESGFSQCTEPDVLDFLMPSDDGTGSAICQRYAWKRDRRAVCCLVREAGVDWTCPGLQSEKPPSVVCMERLCSKLSKDLDTGMNSEIRLVEIMENICQDASKECHHLVEENEEIIEDFWFKSGLQKSEESFFEFFCINMVKACCPKNSYGPTCKECTGGIERPCRGNGRCDGEGTREGSGKCKCSAGYKGKTCDECSDGYFEEVKNDTDTICKVCHISCKNKCNAYGRQGCEECKDGWTYNKDLGCQDIDECFSEPCEKNQYCANTQGSYECLNCNDACNGCSGSGPENCNQCSEGFFLNGTLCIDVDECKSMAADLLCAKDNEMCQNTLGSYKCVCSPGFQMQGDGCQHKPTEAEQDQKEAEEDTNRATPDEVTEQKEEL</sequence>
<reference evidence="13 14" key="1">
    <citation type="submission" date="2018-04" db="EMBL/GenBank/DDBJ databases">
        <title>The genome of golden apple snail Pomacea canaliculata provides insight into stress tolerance and invasive adaptation.</title>
        <authorList>
            <person name="Liu C."/>
            <person name="Liu B."/>
            <person name="Ren Y."/>
            <person name="Zhang Y."/>
            <person name="Wang H."/>
            <person name="Li S."/>
            <person name="Jiang F."/>
            <person name="Yin L."/>
            <person name="Zhang G."/>
            <person name="Qian W."/>
            <person name="Fan W."/>
        </authorList>
    </citation>
    <scope>NUCLEOTIDE SEQUENCE [LARGE SCALE GENOMIC DNA]</scope>
    <source>
        <strain evidence="13">SZHN2017</strain>
        <tissue evidence="13">Muscle</tissue>
    </source>
</reference>
<dbReference type="FunFam" id="2.10.25.10:FF:000038">
    <property type="entry name" value="Fibrillin 2"/>
    <property type="match status" value="1"/>
</dbReference>
<evidence type="ECO:0000256" key="8">
    <source>
        <dbReference type="ARBA" id="ARBA00023157"/>
    </source>
</evidence>
<dbReference type="Gene3D" id="2.10.25.10">
    <property type="entry name" value="Laminin"/>
    <property type="match status" value="2"/>
</dbReference>
<dbReference type="PANTHER" id="PTHR24039:SF28">
    <property type="entry name" value="EGF-LIKE DOMAIN-CONTAINING PROTEIN"/>
    <property type="match status" value="1"/>
</dbReference>
<dbReference type="Proteomes" id="UP000245119">
    <property type="component" value="Linkage Group LG9"/>
</dbReference>
<evidence type="ECO:0000256" key="10">
    <source>
        <dbReference type="PROSITE-ProRule" id="PRU00076"/>
    </source>
</evidence>
<keyword evidence="3 10" id="KW-0245">EGF-like domain</keyword>
<keyword evidence="6" id="KW-0256">Endoplasmic reticulum</keyword>
<keyword evidence="14" id="KW-1185">Reference proteome</keyword>
<dbReference type="AlphaFoldDB" id="A0A2T7NUM7"/>
<dbReference type="PROSITE" id="PS01248">
    <property type="entry name" value="EGF_LAM_1"/>
    <property type="match status" value="1"/>
</dbReference>
<evidence type="ECO:0000256" key="7">
    <source>
        <dbReference type="ARBA" id="ARBA00022837"/>
    </source>
</evidence>
<dbReference type="InterPro" id="IPR049883">
    <property type="entry name" value="NOTCH1_EGF-like"/>
</dbReference>
<dbReference type="GO" id="GO:0005783">
    <property type="term" value="C:endoplasmic reticulum"/>
    <property type="evidence" value="ECO:0007669"/>
    <property type="project" value="UniProtKB-SubCell"/>
</dbReference>
<evidence type="ECO:0000313" key="14">
    <source>
        <dbReference type="Proteomes" id="UP000245119"/>
    </source>
</evidence>
<protein>
    <recommendedName>
        <fullName evidence="12">EGF-like domain-containing protein</fullName>
    </recommendedName>
</protein>
<dbReference type="SMART" id="SM00261">
    <property type="entry name" value="FU"/>
    <property type="match status" value="2"/>
</dbReference>
<keyword evidence="4" id="KW-0732">Signal</keyword>
<dbReference type="InterPro" id="IPR001881">
    <property type="entry name" value="EGF-like_Ca-bd_dom"/>
</dbReference>
<feature type="region of interest" description="Disordered" evidence="11">
    <location>
        <begin position="353"/>
        <end position="389"/>
    </location>
</feature>
<proteinExistence type="inferred from homology"/>
<dbReference type="PROSITE" id="PS01187">
    <property type="entry name" value="EGF_CA"/>
    <property type="match status" value="2"/>
</dbReference>
<dbReference type="GO" id="GO:0005509">
    <property type="term" value="F:calcium ion binding"/>
    <property type="evidence" value="ECO:0007669"/>
    <property type="project" value="InterPro"/>
</dbReference>
<dbReference type="PROSITE" id="PS00022">
    <property type="entry name" value="EGF_1"/>
    <property type="match status" value="1"/>
</dbReference>
<dbReference type="PROSITE" id="PS00010">
    <property type="entry name" value="ASX_HYDROXYL"/>
    <property type="match status" value="1"/>
</dbReference>
<dbReference type="PANTHER" id="PTHR24039">
    <property type="entry name" value="FIBRILLIN-RELATED"/>
    <property type="match status" value="1"/>
</dbReference>
<dbReference type="CDD" id="cd00064">
    <property type="entry name" value="FU"/>
    <property type="match status" value="1"/>
</dbReference>
<dbReference type="OrthoDB" id="19903at2759"/>
<evidence type="ECO:0000256" key="2">
    <source>
        <dbReference type="ARBA" id="ARBA00005897"/>
    </source>
</evidence>
<dbReference type="STRING" id="400727.A0A2T7NUM7"/>
<dbReference type="InterPro" id="IPR000152">
    <property type="entry name" value="EGF-type_Asp/Asn_hydroxyl_site"/>
</dbReference>
<evidence type="ECO:0000256" key="3">
    <source>
        <dbReference type="ARBA" id="ARBA00022536"/>
    </source>
</evidence>
<comment type="caution">
    <text evidence="10">Lacks conserved residue(s) required for the propagation of feature annotation.</text>
</comment>
<keyword evidence="5" id="KW-0677">Repeat</keyword>
<dbReference type="InterPro" id="IPR009030">
    <property type="entry name" value="Growth_fac_rcpt_cys_sf"/>
</dbReference>
<comment type="subcellular location">
    <subcellularLocation>
        <location evidence="1">Endoplasmic reticulum</location>
    </subcellularLocation>
</comment>
<feature type="domain" description="EGF-like" evidence="12">
    <location>
        <begin position="162"/>
        <end position="202"/>
    </location>
</feature>
<dbReference type="Pfam" id="PF07645">
    <property type="entry name" value="EGF_CA"/>
    <property type="match status" value="2"/>
</dbReference>
<dbReference type="EMBL" id="PZQS01000009">
    <property type="protein sequence ID" value="PVD24862.1"/>
    <property type="molecule type" value="Genomic_DNA"/>
</dbReference>
<comment type="similarity">
    <text evidence="2">Belongs to the CRELD family.</text>
</comment>
<dbReference type="SMART" id="SM00181">
    <property type="entry name" value="EGF"/>
    <property type="match status" value="3"/>
</dbReference>
<evidence type="ECO:0000256" key="4">
    <source>
        <dbReference type="ARBA" id="ARBA00022729"/>
    </source>
</evidence>
<dbReference type="InterPro" id="IPR018097">
    <property type="entry name" value="EGF_Ca-bd_CS"/>
</dbReference>
<dbReference type="SMART" id="SM00179">
    <property type="entry name" value="EGF_CA"/>
    <property type="match status" value="2"/>
</dbReference>
<gene>
    <name evidence="13" type="ORF">C0Q70_15351</name>
</gene>
<dbReference type="SUPFAM" id="SSF57184">
    <property type="entry name" value="Growth factor receptor domain"/>
    <property type="match status" value="1"/>
</dbReference>
<dbReference type="Pfam" id="PF00053">
    <property type="entry name" value="EGF_laminin"/>
    <property type="match status" value="1"/>
</dbReference>
<accession>A0A2T7NUM7</accession>
<feature type="domain" description="EGF-like" evidence="12">
    <location>
        <begin position="314"/>
        <end position="357"/>
    </location>
</feature>
<dbReference type="PROSITE" id="PS50026">
    <property type="entry name" value="EGF_3"/>
    <property type="match status" value="2"/>
</dbReference>
<name>A0A2T7NUM7_POMCA</name>
<feature type="disulfide bond" evidence="10">
    <location>
        <begin position="192"/>
        <end position="201"/>
    </location>
</feature>
<keyword evidence="7" id="KW-0106">Calcium</keyword>
<comment type="caution">
    <text evidence="13">The sequence shown here is derived from an EMBL/GenBank/DDBJ whole genome shotgun (WGS) entry which is preliminary data.</text>
</comment>
<feature type="compositionally biased region" description="Basic and acidic residues" evidence="11">
    <location>
        <begin position="356"/>
        <end position="389"/>
    </location>
</feature>
<keyword evidence="9" id="KW-0325">Glycoprotein</keyword>
<evidence type="ECO:0000256" key="9">
    <source>
        <dbReference type="ARBA" id="ARBA00023180"/>
    </source>
</evidence>
<dbReference type="InterPro" id="IPR000742">
    <property type="entry name" value="EGF"/>
</dbReference>